<dbReference type="PANTHER" id="PTHR47545">
    <property type="entry name" value="MULTIFUNCTIONAL CCA PROTEIN"/>
    <property type="match status" value="1"/>
</dbReference>
<keyword evidence="5" id="KW-0479">Metal-binding</keyword>
<evidence type="ECO:0000256" key="10">
    <source>
        <dbReference type="ARBA" id="ARBA00022884"/>
    </source>
</evidence>
<dbReference type="AlphaFoldDB" id="A0A4R2K5P2"/>
<gene>
    <name evidence="15" type="ORF">EV203_10130</name>
</gene>
<dbReference type="GO" id="GO:0042245">
    <property type="term" value="P:RNA repair"/>
    <property type="evidence" value="ECO:0007669"/>
    <property type="project" value="UniProtKB-KW"/>
</dbReference>
<evidence type="ECO:0000313" key="16">
    <source>
        <dbReference type="Proteomes" id="UP000294886"/>
    </source>
</evidence>
<keyword evidence="8" id="KW-0067">ATP-binding</keyword>
<keyword evidence="6" id="KW-0547">Nucleotide-binding</keyword>
<evidence type="ECO:0000256" key="11">
    <source>
        <dbReference type="RuleBase" id="RU003953"/>
    </source>
</evidence>
<evidence type="ECO:0000256" key="3">
    <source>
        <dbReference type="ARBA" id="ARBA00022694"/>
    </source>
</evidence>
<comment type="similarity">
    <text evidence="11">Belongs to the tRNA nucleotidyltransferase/poly(A) polymerase family.</text>
</comment>
<dbReference type="InterPro" id="IPR006675">
    <property type="entry name" value="HDIG_dom"/>
</dbReference>
<dbReference type="Gene3D" id="1.10.3090.10">
    <property type="entry name" value="cca-adding enzyme, domain 2"/>
    <property type="match status" value="1"/>
</dbReference>
<dbReference type="RefSeq" id="WP_132038784.1">
    <property type="nucleotide sequence ID" value="NZ_SLWU01000001.1"/>
</dbReference>
<evidence type="ECO:0000256" key="7">
    <source>
        <dbReference type="ARBA" id="ARBA00022800"/>
    </source>
</evidence>
<evidence type="ECO:0000256" key="4">
    <source>
        <dbReference type="ARBA" id="ARBA00022695"/>
    </source>
</evidence>
<keyword evidence="2 11" id="KW-0808">Transferase</keyword>
<dbReference type="EMBL" id="SLWU01000001">
    <property type="protein sequence ID" value="TCO68561.1"/>
    <property type="molecule type" value="Genomic_DNA"/>
</dbReference>
<dbReference type="Pfam" id="PF01743">
    <property type="entry name" value="PolyA_pol"/>
    <property type="match status" value="1"/>
</dbReference>
<keyword evidence="4" id="KW-0548">Nucleotidyltransferase</keyword>
<name>A0A4R2K5P2_9THEO</name>
<feature type="domain" description="tRNA nucleotidyltransferase/poly(A) polymerase RNA and SrmB- binding" evidence="14">
    <location>
        <begin position="158"/>
        <end position="217"/>
    </location>
</feature>
<evidence type="ECO:0000256" key="2">
    <source>
        <dbReference type="ARBA" id="ARBA00022679"/>
    </source>
</evidence>
<dbReference type="InterPro" id="IPR032828">
    <property type="entry name" value="PolyA_RNA-bd"/>
</dbReference>
<dbReference type="Pfam" id="PF12627">
    <property type="entry name" value="PolyA_pol_RNAbd"/>
    <property type="match status" value="1"/>
</dbReference>
<dbReference type="InterPro" id="IPR006674">
    <property type="entry name" value="HD_domain"/>
</dbReference>
<keyword evidence="10 11" id="KW-0694">RNA-binding</keyword>
<dbReference type="NCBIfam" id="TIGR00277">
    <property type="entry name" value="HDIG"/>
    <property type="match status" value="1"/>
</dbReference>
<evidence type="ECO:0000256" key="9">
    <source>
        <dbReference type="ARBA" id="ARBA00022842"/>
    </source>
</evidence>
<proteinExistence type="inferred from homology"/>
<accession>A0A4R2K5P2</accession>
<dbReference type="SUPFAM" id="SSF81301">
    <property type="entry name" value="Nucleotidyltransferase"/>
    <property type="match status" value="1"/>
</dbReference>
<keyword evidence="7" id="KW-0692">RNA repair</keyword>
<comment type="cofactor">
    <cofactor evidence="1">
        <name>Mg(2+)</name>
        <dbReference type="ChEBI" id="CHEBI:18420"/>
    </cofactor>
</comment>
<organism evidence="15 16">
    <name type="scientific">Caldanaerobacter subterraneus</name>
    <dbReference type="NCBI Taxonomy" id="911092"/>
    <lineage>
        <taxon>Bacteria</taxon>
        <taxon>Bacillati</taxon>
        <taxon>Bacillota</taxon>
        <taxon>Clostridia</taxon>
        <taxon>Thermoanaerobacterales</taxon>
        <taxon>Thermoanaerobacteraceae</taxon>
        <taxon>Caldanaerobacter</taxon>
    </lineage>
</organism>
<dbReference type="PANTHER" id="PTHR47545:SF1">
    <property type="entry name" value="MULTIFUNCTIONAL CCA PROTEIN"/>
    <property type="match status" value="1"/>
</dbReference>
<sequence length="466" mass="54734">MATVPRLIRKLGREAYNVYIVGGYIRDRVLNKEAKDYDFVVKGNAEEIAKLAAEKMGGSFVPFMAEKGTYRIVVGGEILDFTNLRGKDIYEDLVHRDFTINAMAIRLTDHFEFEYIIDPFGGLKDIKNRKIRHVADYTFREDPLRALRAVRFAATYKFDIDEATKAKIKEEAHLLKNVAPERIMNEIFMIIREKDSHKYLRLMEELSLMENIFEEVAKLKEVGKCYYQLINAWIHSIRAVEEYENIISAMRFPKDVEDLVSEYLEKPMSSGNKVKDIIKLGILFHDIGKADSIYIDVENRLHFYNHEIKGAEIIKKMASRMRIPKKETNLLKKLVLYHKKPLDYYIEGVNNKTLFRFFYHLKDNAIGILLASLADYTASRLSFGKEEDIPRYENFIIRLLRRYVEFKETEKPLLSPLDIILNFDVKDGKKLGQILYEIRKNRFYGEIKTKEDAVEFIKERMRVEKI</sequence>
<dbReference type="SUPFAM" id="SSF81891">
    <property type="entry name" value="Poly A polymerase C-terminal region-like"/>
    <property type="match status" value="1"/>
</dbReference>
<dbReference type="GO" id="GO:0003723">
    <property type="term" value="F:RNA binding"/>
    <property type="evidence" value="ECO:0007669"/>
    <property type="project" value="UniProtKB-KW"/>
</dbReference>
<keyword evidence="9" id="KW-0460">Magnesium</keyword>
<evidence type="ECO:0000256" key="6">
    <source>
        <dbReference type="ARBA" id="ARBA00022741"/>
    </source>
</evidence>
<dbReference type="Pfam" id="PF01966">
    <property type="entry name" value="HD"/>
    <property type="match status" value="1"/>
</dbReference>
<dbReference type="CDD" id="cd05398">
    <property type="entry name" value="NT_ClassII-CCAase"/>
    <property type="match status" value="1"/>
</dbReference>
<dbReference type="Proteomes" id="UP000294886">
    <property type="component" value="Unassembled WGS sequence"/>
</dbReference>
<protein>
    <submittedName>
        <fullName evidence="15">Poly(A) polymerase</fullName>
    </submittedName>
</protein>
<dbReference type="GO" id="GO:0016779">
    <property type="term" value="F:nucleotidyltransferase activity"/>
    <property type="evidence" value="ECO:0007669"/>
    <property type="project" value="UniProtKB-KW"/>
</dbReference>
<feature type="domain" description="HD" evidence="13">
    <location>
        <begin position="273"/>
        <end position="376"/>
    </location>
</feature>
<keyword evidence="3" id="KW-0819">tRNA processing</keyword>
<evidence type="ECO:0000259" key="12">
    <source>
        <dbReference type="Pfam" id="PF01743"/>
    </source>
</evidence>
<evidence type="ECO:0000313" key="15">
    <source>
        <dbReference type="EMBL" id="TCO68561.1"/>
    </source>
</evidence>
<evidence type="ECO:0000256" key="8">
    <source>
        <dbReference type="ARBA" id="ARBA00022840"/>
    </source>
</evidence>
<evidence type="ECO:0000259" key="14">
    <source>
        <dbReference type="Pfam" id="PF12627"/>
    </source>
</evidence>
<dbReference type="InterPro" id="IPR002646">
    <property type="entry name" value="PolA_pol_head_dom"/>
</dbReference>
<dbReference type="Gene3D" id="3.30.460.10">
    <property type="entry name" value="Beta Polymerase, domain 2"/>
    <property type="match status" value="1"/>
</dbReference>
<evidence type="ECO:0000259" key="13">
    <source>
        <dbReference type="Pfam" id="PF01966"/>
    </source>
</evidence>
<dbReference type="InterPro" id="IPR050124">
    <property type="entry name" value="tRNA_CCA-adding_enzyme"/>
</dbReference>
<dbReference type="GO" id="GO:0046872">
    <property type="term" value="F:metal ion binding"/>
    <property type="evidence" value="ECO:0007669"/>
    <property type="project" value="UniProtKB-KW"/>
</dbReference>
<evidence type="ECO:0000256" key="1">
    <source>
        <dbReference type="ARBA" id="ARBA00001946"/>
    </source>
</evidence>
<feature type="domain" description="Poly A polymerase head" evidence="12">
    <location>
        <begin position="18"/>
        <end position="132"/>
    </location>
</feature>
<dbReference type="GO" id="GO:0008033">
    <property type="term" value="P:tRNA processing"/>
    <property type="evidence" value="ECO:0007669"/>
    <property type="project" value="UniProtKB-KW"/>
</dbReference>
<evidence type="ECO:0000256" key="5">
    <source>
        <dbReference type="ARBA" id="ARBA00022723"/>
    </source>
</evidence>
<comment type="caution">
    <text evidence="15">The sequence shown here is derived from an EMBL/GenBank/DDBJ whole genome shotgun (WGS) entry which is preliminary data.</text>
</comment>
<dbReference type="GO" id="GO:0005524">
    <property type="term" value="F:ATP binding"/>
    <property type="evidence" value="ECO:0007669"/>
    <property type="project" value="UniProtKB-KW"/>
</dbReference>
<dbReference type="InterPro" id="IPR043519">
    <property type="entry name" value="NT_sf"/>
</dbReference>
<reference evidence="15 16" key="1">
    <citation type="submission" date="2019-03" db="EMBL/GenBank/DDBJ databases">
        <title>Genomic Encyclopedia of Type Strains, Phase IV (KMG-IV): sequencing the most valuable type-strain genomes for metagenomic binning, comparative biology and taxonomic classification.</title>
        <authorList>
            <person name="Goeker M."/>
        </authorList>
    </citation>
    <scope>NUCLEOTIDE SEQUENCE [LARGE SCALE GENOMIC DNA]</scope>
    <source>
        <strain evidence="15 16">DSM 13054</strain>
    </source>
</reference>